<sequence length="117" mass="13100">MEKTFLKTVVILNMLFFSICAFAQSSSSNVPNHHAVSDSTSNYMVVVDNSLNYKKGSEGYNINYDFTEDEVVVTTQSRNRTKYDNNSTSKSIQIVETGTKKPEIIVIDTSAIKDESK</sequence>
<comment type="caution">
    <text evidence="2">The sequence shown here is derived from an EMBL/GenBank/DDBJ whole genome shotgun (WGS) entry which is preliminary data.</text>
</comment>
<dbReference type="RefSeq" id="WP_019973991.1">
    <property type="nucleotide sequence ID" value="NZ_BJXC01000002.1"/>
</dbReference>
<feature type="signal peptide" evidence="1">
    <location>
        <begin position="1"/>
        <end position="23"/>
    </location>
</feature>
<dbReference type="EMBL" id="BJXC01000002">
    <property type="protein sequence ID" value="GEM50726.1"/>
    <property type="molecule type" value="Genomic_DNA"/>
</dbReference>
<gene>
    <name evidence="2" type="ORF">EB1_05160</name>
</gene>
<dbReference type="GeneID" id="84648758"/>
<proteinExistence type="predicted"/>
<dbReference type="AlphaFoldDB" id="A0A511NDN4"/>
<accession>A0A511NDN4</accession>
<evidence type="ECO:0000256" key="1">
    <source>
        <dbReference type="SAM" id="SignalP"/>
    </source>
</evidence>
<feature type="chain" id="PRO_5021917682" evidence="1">
    <location>
        <begin position="24"/>
        <end position="117"/>
    </location>
</feature>
<dbReference type="Proteomes" id="UP000321245">
    <property type="component" value="Unassembled WGS sequence"/>
</dbReference>
<keyword evidence="3" id="KW-1185">Reference proteome</keyword>
<evidence type="ECO:0000313" key="3">
    <source>
        <dbReference type="Proteomes" id="UP000321245"/>
    </source>
</evidence>
<reference evidence="2 3" key="1">
    <citation type="submission" date="2019-07" db="EMBL/GenBank/DDBJ databases">
        <title>Whole genome shotgun sequence of Empedobacter brevis NBRC 14943.</title>
        <authorList>
            <person name="Hosoyama A."/>
            <person name="Uohara A."/>
            <person name="Ohji S."/>
            <person name="Ichikawa N."/>
        </authorList>
    </citation>
    <scope>NUCLEOTIDE SEQUENCE [LARGE SCALE GENOMIC DNA]</scope>
    <source>
        <strain evidence="2 3">NBRC 14943</strain>
    </source>
</reference>
<organism evidence="2 3">
    <name type="scientific">Empedobacter brevis NBRC 14943 = ATCC 43319</name>
    <dbReference type="NCBI Taxonomy" id="1218108"/>
    <lineage>
        <taxon>Bacteria</taxon>
        <taxon>Pseudomonadati</taxon>
        <taxon>Bacteroidota</taxon>
        <taxon>Flavobacteriia</taxon>
        <taxon>Flavobacteriales</taxon>
        <taxon>Weeksellaceae</taxon>
        <taxon>Empedobacter</taxon>
    </lineage>
</organism>
<evidence type="ECO:0000313" key="2">
    <source>
        <dbReference type="EMBL" id="GEM50726.1"/>
    </source>
</evidence>
<keyword evidence="1" id="KW-0732">Signal</keyword>
<protein>
    <submittedName>
        <fullName evidence="2">Uncharacterized protein</fullName>
    </submittedName>
</protein>
<dbReference type="STRING" id="1218108.GCA_000382425_00482"/>
<name>A0A511NDN4_9FLAO</name>